<keyword evidence="1" id="KW-0472">Membrane</keyword>
<dbReference type="EMBL" id="CP003620">
    <property type="protein sequence ID" value="AFZ11371.1"/>
    <property type="molecule type" value="Genomic_DNA"/>
</dbReference>
<reference evidence="2 3" key="1">
    <citation type="submission" date="2012-06" db="EMBL/GenBank/DDBJ databases">
        <title>Finished chromosome of genome of Crinalium epipsammum PCC 9333.</title>
        <authorList>
            <consortium name="US DOE Joint Genome Institute"/>
            <person name="Gugger M."/>
            <person name="Coursin T."/>
            <person name="Rippka R."/>
            <person name="Tandeau De Marsac N."/>
            <person name="Huntemann M."/>
            <person name="Wei C.-L."/>
            <person name="Han J."/>
            <person name="Detter J.C."/>
            <person name="Han C."/>
            <person name="Tapia R."/>
            <person name="Davenport K."/>
            <person name="Daligault H."/>
            <person name="Erkkila T."/>
            <person name="Gu W."/>
            <person name="Munk A.C.C."/>
            <person name="Teshima H."/>
            <person name="Xu Y."/>
            <person name="Chain P."/>
            <person name="Chen A."/>
            <person name="Krypides N."/>
            <person name="Mavromatis K."/>
            <person name="Markowitz V."/>
            <person name="Szeto E."/>
            <person name="Ivanova N."/>
            <person name="Mikhailova N."/>
            <person name="Ovchinnikova G."/>
            <person name="Pagani I."/>
            <person name="Pati A."/>
            <person name="Goodwin L."/>
            <person name="Peters L."/>
            <person name="Pitluck S."/>
            <person name="Woyke T."/>
            <person name="Kerfeld C."/>
        </authorList>
    </citation>
    <scope>NUCLEOTIDE SEQUENCE [LARGE SCALE GENOMIC DNA]</scope>
    <source>
        <strain evidence="2 3">PCC 9333</strain>
    </source>
</reference>
<dbReference type="RefSeq" id="WP_015201512.1">
    <property type="nucleotide sequence ID" value="NC_019753.1"/>
</dbReference>
<dbReference type="AlphaFoldDB" id="K9VTT9"/>
<gene>
    <name evidence="2" type="ORF">Cri9333_0397</name>
</gene>
<evidence type="ECO:0000313" key="2">
    <source>
        <dbReference type="EMBL" id="AFZ11371.1"/>
    </source>
</evidence>
<name>K9VTT9_9CYAN</name>
<dbReference type="InterPro" id="IPR046641">
    <property type="entry name" value="DUF6753"/>
</dbReference>
<dbReference type="Pfam" id="PF20538">
    <property type="entry name" value="DUF6753"/>
    <property type="match status" value="2"/>
</dbReference>
<dbReference type="OrthoDB" id="462431at2"/>
<keyword evidence="3" id="KW-1185">Reference proteome</keyword>
<accession>K9VTT9</accession>
<keyword evidence="1" id="KW-1133">Transmembrane helix</keyword>
<sequence>MTGKSEELDEFSEQLIDYALENQSDEFKSKVLAIAYKAKVQPDDPLFLVLLATGQLELMLKRAPNSIELKFNNSLIALQDKLAAYEKAAVMSQTAAISQAVTSLVHKSAVVQREVQSSQPLEEFYDVAEKPSRRGFDLGSLLKAVPSGLFFLCAVGIGYLLGLTVPTYLQGGYAGTVKLTQKQFEALKWAESKDGQYAKDFMKWNASLLEGNPGNRDCEQEAKRMGVTLEIQGRKASNGFCVLWTQPSKNRKFVQAKTK</sequence>
<protein>
    <submittedName>
        <fullName evidence="2">Uncharacterized protein</fullName>
    </submittedName>
</protein>
<dbReference type="PATRIC" id="fig|1173022.3.peg.419"/>
<organism evidence="2 3">
    <name type="scientific">Crinalium epipsammum PCC 9333</name>
    <dbReference type="NCBI Taxonomy" id="1173022"/>
    <lineage>
        <taxon>Bacteria</taxon>
        <taxon>Bacillati</taxon>
        <taxon>Cyanobacteriota</taxon>
        <taxon>Cyanophyceae</taxon>
        <taxon>Gomontiellales</taxon>
        <taxon>Gomontiellaceae</taxon>
        <taxon>Crinalium</taxon>
    </lineage>
</organism>
<dbReference type="KEGG" id="cep:Cri9333_0397"/>
<keyword evidence="1" id="KW-0812">Transmembrane</keyword>
<evidence type="ECO:0000256" key="1">
    <source>
        <dbReference type="SAM" id="Phobius"/>
    </source>
</evidence>
<dbReference type="HOGENOM" id="CLU_077634_0_0_3"/>
<dbReference type="STRING" id="1173022.Cri9333_0397"/>
<feature type="transmembrane region" description="Helical" evidence="1">
    <location>
        <begin position="140"/>
        <end position="161"/>
    </location>
</feature>
<dbReference type="Proteomes" id="UP000010472">
    <property type="component" value="Chromosome"/>
</dbReference>
<evidence type="ECO:0000313" key="3">
    <source>
        <dbReference type="Proteomes" id="UP000010472"/>
    </source>
</evidence>
<proteinExistence type="predicted"/>
<dbReference type="eggNOG" id="ENOG5032WEN">
    <property type="taxonomic scope" value="Bacteria"/>
</dbReference>